<feature type="transmembrane region" description="Helical" evidence="1">
    <location>
        <begin position="134"/>
        <end position="156"/>
    </location>
</feature>
<evidence type="ECO:0000256" key="1">
    <source>
        <dbReference type="SAM" id="Phobius"/>
    </source>
</evidence>
<organism evidence="2 3">
    <name type="scientific">Marinomonas alcarazii</name>
    <dbReference type="NCBI Taxonomy" id="491949"/>
    <lineage>
        <taxon>Bacteria</taxon>
        <taxon>Pseudomonadati</taxon>
        <taxon>Pseudomonadota</taxon>
        <taxon>Gammaproteobacteria</taxon>
        <taxon>Oceanospirillales</taxon>
        <taxon>Oceanospirillaceae</taxon>
        <taxon>Marinomonas</taxon>
    </lineage>
</organism>
<evidence type="ECO:0000313" key="2">
    <source>
        <dbReference type="EMBL" id="PYF83545.1"/>
    </source>
</evidence>
<keyword evidence="1" id="KW-1133">Transmembrane helix</keyword>
<dbReference type="Proteomes" id="UP000247551">
    <property type="component" value="Unassembled WGS sequence"/>
</dbReference>
<comment type="caution">
    <text evidence="2">The sequence shown here is derived from an EMBL/GenBank/DDBJ whole genome shotgun (WGS) entry which is preliminary data.</text>
</comment>
<feature type="transmembrane region" description="Helical" evidence="1">
    <location>
        <begin position="95"/>
        <end position="113"/>
    </location>
</feature>
<gene>
    <name evidence="2" type="ORF">DFP75_102643</name>
</gene>
<accession>A0A318VB60</accession>
<feature type="transmembrane region" description="Helical" evidence="1">
    <location>
        <begin position="64"/>
        <end position="80"/>
    </location>
</feature>
<feature type="transmembrane region" description="Helical" evidence="1">
    <location>
        <begin position="176"/>
        <end position="193"/>
    </location>
</feature>
<reference evidence="2 3" key="1">
    <citation type="submission" date="2018-06" db="EMBL/GenBank/DDBJ databases">
        <title>Genomic Encyclopedia of Type Strains, Phase III (KMG-III): the genomes of soil and plant-associated and newly described type strains.</title>
        <authorList>
            <person name="Whitman W."/>
        </authorList>
    </citation>
    <scope>NUCLEOTIDE SEQUENCE [LARGE SCALE GENOMIC DNA]</scope>
    <source>
        <strain evidence="2 3">CECT 7730</strain>
    </source>
</reference>
<protein>
    <submittedName>
        <fullName evidence="2">Uncharacterized protein</fullName>
    </submittedName>
</protein>
<evidence type="ECO:0000313" key="3">
    <source>
        <dbReference type="Proteomes" id="UP000247551"/>
    </source>
</evidence>
<feature type="transmembrane region" description="Helical" evidence="1">
    <location>
        <begin position="38"/>
        <end position="57"/>
    </location>
</feature>
<dbReference type="AlphaFoldDB" id="A0A318VB60"/>
<name>A0A318VB60_9GAMM</name>
<feature type="transmembrane region" description="Helical" evidence="1">
    <location>
        <begin position="7"/>
        <end position="26"/>
    </location>
</feature>
<keyword evidence="1" id="KW-0812">Transmembrane</keyword>
<sequence>MFIFRGFIYLFAVAGVAQLISLEGYQFQTAAQYSEQTLTEHMQDFMSFFSCLLFLYAARLDKKLNIAATLLGALSAMMFVRESDSLLDQYVFDGAWQAIVSMIFVCVVIALWGRFSSIYASLKEYSQQPSFGTFLAGFVTIMAFSRLLGRGSFWQAVMGDSYMRLVKNIVEEGIETLGYTLILISAVELALACRRRQKSVRAAHS</sequence>
<keyword evidence="3" id="KW-1185">Reference proteome</keyword>
<dbReference type="RefSeq" id="WP_110574052.1">
    <property type="nucleotide sequence ID" value="NZ_QKLW01000002.1"/>
</dbReference>
<dbReference type="EMBL" id="QKLW01000002">
    <property type="protein sequence ID" value="PYF83545.1"/>
    <property type="molecule type" value="Genomic_DNA"/>
</dbReference>
<proteinExistence type="predicted"/>
<keyword evidence="1" id="KW-0472">Membrane</keyword>